<dbReference type="AlphaFoldDB" id="A0A0F4Z2B4"/>
<evidence type="ECO:0000313" key="2">
    <source>
        <dbReference type="Proteomes" id="UP000053958"/>
    </source>
</evidence>
<sequence>MALNANNFILELQNYLLSGLRSQRSPGKNSKRYWRSCNVLTPCQTNPERIKVIIHIRVARSTIHKKRRSQIRSGRLEKRQWKGPREPFPVLTDAIRIAQGATEEDALLADDRLAIQSSCQALSVSQTAYPWNREGLDSPAPMVIHYGGFIDQMVAPLYSSPRDDCSEELVRQMAALQLSSPSNDIPEPQFIHLRRRLPWYKTFFPPRQVREIEDAFAKISSKRDQYKRQQLRKRHREVIAIQYLEAVNDPTTDEDELRIRMADLSCTFYPRPEIEWPGIDWTSNITPTRIPANAKCPHRPQAPEHLMAAKVPLHKRYKPKTPLLKTVLCQNMRNSLVDGFRELRDRQAAAKAAKVEPIDVETIEAVEADLR</sequence>
<dbReference type="RefSeq" id="XP_013330640.1">
    <property type="nucleotide sequence ID" value="XM_013475186.1"/>
</dbReference>
<keyword evidence="2" id="KW-1185">Reference proteome</keyword>
<evidence type="ECO:0000313" key="1">
    <source>
        <dbReference type="EMBL" id="KKA24028.1"/>
    </source>
</evidence>
<dbReference type="Proteomes" id="UP000053958">
    <property type="component" value="Unassembled WGS sequence"/>
</dbReference>
<proteinExistence type="predicted"/>
<reference evidence="1 2" key="1">
    <citation type="submission" date="2015-04" db="EMBL/GenBank/DDBJ databases">
        <authorList>
            <person name="Heijne W.H."/>
            <person name="Fedorova N.D."/>
            <person name="Nierman W.C."/>
            <person name="Vollebregt A.W."/>
            <person name="Zhao Z."/>
            <person name="Wu L."/>
            <person name="Kumar M."/>
            <person name="Stam H."/>
            <person name="van den Berg M.A."/>
            <person name="Pel H.J."/>
        </authorList>
    </citation>
    <scope>NUCLEOTIDE SEQUENCE [LARGE SCALE GENOMIC DNA]</scope>
    <source>
        <strain evidence="1 2">CBS 393.64</strain>
    </source>
</reference>
<comment type="caution">
    <text evidence="1">The sequence shown here is derived from an EMBL/GenBank/DDBJ whole genome shotgun (WGS) entry which is preliminary data.</text>
</comment>
<dbReference type="EMBL" id="LASV01000077">
    <property type="protein sequence ID" value="KKA24028.1"/>
    <property type="molecule type" value="Genomic_DNA"/>
</dbReference>
<dbReference type="GeneID" id="25314300"/>
<protein>
    <submittedName>
        <fullName evidence="1">Uncharacterized protein</fullName>
    </submittedName>
</protein>
<gene>
    <name evidence="1" type="ORF">T310_1949</name>
</gene>
<organism evidence="1 2">
    <name type="scientific">Rasamsonia emersonii (strain ATCC 16479 / CBS 393.64 / IMI 116815)</name>
    <dbReference type="NCBI Taxonomy" id="1408163"/>
    <lineage>
        <taxon>Eukaryota</taxon>
        <taxon>Fungi</taxon>
        <taxon>Dikarya</taxon>
        <taxon>Ascomycota</taxon>
        <taxon>Pezizomycotina</taxon>
        <taxon>Eurotiomycetes</taxon>
        <taxon>Eurotiomycetidae</taxon>
        <taxon>Eurotiales</taxon>
        <taxon>Trichocomaceae</taxon>
        <taxon>Rasamsonia</taxon>
    </lineage>
</organism>
<accession>A0A0F4Z2B4</accession>
<name>A0A0F4Z2B4_RASE3</name>